<evidence type="ECO:0000256" key="6">
    <source>
        <dbReference type="ARBA" id="ARBA00022840"/>
    </source>
</evidence>
<evidence type="ECO:0000313" key="11">
    <source>
        <dbReference type="Proteomes" id="UP001231941"/>
    </source>
</evidence>
<keyword evidence="4 8" id="KW-0819">tRNA processing</keyword>
<evidence type="ECO:0000259" key="9">
    <source>
        <dbReference type="SMART" id="SM00977"/>
    </source>
</evidence>
<dbReference type="NCBIfam" id="TIGR02433">
    <property type="entry name" value="lysidine_TilS_C"/>
    <property type="match status" value="1"/>
</dbReference>
<evidence type="ECO:0000256" key="5">
    <source>
        <dbReference type="ARBA" id="ARBA00022741"/>
    </source>
</evidence>
<evidence type="ECO:0000256" key="3">
    <source>
        <dbReference type="ARBA" id="ARBA00022598"/>
    </source>
</evidence>
<comment type="similarity">
    <text evidence="8">Belongs to the tRNA(Ile)-lysidine synthase family.</text>
</comment>
<keyword evidence="6 8" id="KW-0067">ATP-binding</keyword>
<dbReference type="Gene3D" id="3.30.465.60">
    <property type="match status" value="1"/>
</dbReference>
<dbReference type="RefSeq" id="WP_305994259.1">
    <property type="nucleotide sequence ID" value="NZ_JAVAMP010000021.1"/>
</dbReference>
<dbReference type="EMBL" id="JAVAMP010000021">
    <property type="protein sequence ID" value="MDP5276961.1"/>
    <property type="molecule type" value="Genomic_DNA"/>
</dbReference>
<dbReference type="Proteomes" id="UP001231941">
    <property type="component" value="Unassembled WGS sequence"/>
</dbReference>
<dbReference type="EC" id="6.3.4.19" evidence="8"/>
<evidence type="ECO:0000256" key="7">
    <source>
        <dbReference type="ARBA" id="ARBA00048539"/>
    </source>
</evidence>
<name>A0ABT9J5S4_9BACL</name>
<dbReference type="InterPro" id="IPR012795">
    <property type="entry name" value="tRNA_Ile_lys_synt_N"/>
</dbReference>
<dbReference type="InterPro" id="IPR011063">
    <property type="entry name" value="TilS/TtcA_N"/>
</dbReference>
<dbReference type="NCBIfam" id="TIGR02432">
    <property type="entry name" value="lysidine_TilS_N"/>
    <property type="match status" value="1"/>
</dbReference>
<dbReference type="SUPFAM" id="SSF52402">
    <property type="entry name" value="Adenine nucleotide alpha hydrolases-like"/>
    <property type="match status" value="1"/>
</dbReference>
<comment type="subcellular location">
    <subcellularLocation>
        <location evidence="1 8">Cytoplasm</location>
    </subcellularLocation>
</comment>
<dbReference type="SUPFAM" id="SSF56037">
    <property type="entry name" value="PheT/TilS domain"/>
    <property type="match status" value="1"/>
</dbReference>
<protein>
    <recommendedName>
        <fullName evidence="8">tRNA(Ile)-lysidine synthase</fullName>
        <ecNumber evidence="8">6.3.4.19</ecNumber>
    </recommendedName>
    <alternativeName>
        <fullName evidence="8">tRNA(Ile)-2-lysyl-cytidine synthase</fullName>
    </alternativeName>
    <alternativeName>
        <fullName evidence="8">tRNA(Ile)-lysidine synthetase</fullName>
    </alternativeName>
</protein>
<dbReference type="SUPFAM" id="SSF82829">
    <property type="entry name" value="MesJ substrate recognition domain-like"/>
    <property type="match status" value="1"/>
</dbReference>
<accession>A0ABT9J5S4</accession>
<evidence type="ECO:0000256" key="2">
    <source>
        <dbReference type="ARBA" id="ARBA00022490"/>
    </source>
</evidence>
<dbReference type="Pfam" id="PF01171">
    <property type="entry name" value="ATP_bind_3"/>
    <property type="match status" value="1"/>
</dbReference>
<proteinExistence type="inferred from homology"/>
<dbReference type="PANTHER" id="PTHR43033">
    <property type="entry name" value="TRNA(ILE)-LYSIDINE SYNTHASE-RELATED"/>
    <property type="match status" value="1"/>
</dbReference>
<feature type="binding site" evidence="8">
    <location>
        <begin position="28"/>
        <end position="33"/>
    </location>
    <ligand>
        <name>ATP</name>
        <dbReference type="ChEBI" id="CHEBI:30616"/>
    </ligand>
</feature>
<dbReference type="HAMAP" id="MF_01161">
    <property type="entry name" value="tRNA_Ile_lys_synt"/>
    <property type="match status" value="1"/>
</dbReference>
<dbReference type="PANTHER" id="PTHR43033:SF1">
    <property type="entry name" value="TRNA(ILE)-LYSIDINE SYNTHASE-RELATED"/>
    <property type="match status" value="1"/>
</dbReference>
<comment type="caution">
    <text evidence="10">The sequence shown here is derived from an EMBL/GenBank/DDBJ whole genome shotgun (WGS) entry which is preliminary data.</text>
</comment>
<keyword evidence="2 8" id="KW-0963">Cytoplasm</keyword>
<evidence type="ECO:0000256" key="1">
    <source>
        <dbReference type="ARBA" id="ARBA00004496"/>
    </source>
</evidence>
<dbReference type="CDD" id="cd01992">
    <property type="entry name" value="TilS_N"/>
    <property type="match status" value="1"/>
</dbReference>
<evidence type="ECO:0000256" key="8">
    <source>
        <dbReference type="HAMAP-Rule" id="MF_01161"/>
    </source>
</evidence>
<comment type="catalytic activity">
    <reaction evidence="7 8">
        <text>cytidine(34) in tRNA(Ile2) + L-lysine + ATP = lysidine(34) in tRNA(Ile2) + AMP + diphosphate + H(+)</text>
        <dbReference type="Rhea" id="RHEA:43744"/>
        <dbReference type="Rhea" id="RHEA-COMP:10625"/>
        <dbReference type="Rhea" id="RHEA-COMP:10670"/>
        <dbReference type="ChEBI" id="CHEBI:15378"/>
        <dbReference type="ChEBI" id="CHEBI:30616"/>
        <dbReference type="ChEBI" id="CHEBI:32551"/>
        <dbReference type="ChEBI" id="CHEBI:33019"/>
        <dbReference type="ChEBI" id="CHEBI:82748"/>
        <dbReference type="ChEBI" id="CHEBI:83665"/>
        <dbReference type="ChEBI" id="CHEBI:456215"/>
        <dbReference type="EC" id="6.3.4.19"/>
    </reaction>
</comment>
<dbReference type="InterPro" id="IPR012796">
    <property type="entry name" value="Lysidine-tRNA-synth_C"/>
</dbReference>
<dbReference type="InterPro" id="IPR012094">
    <property type="entry name" value="tRNA_Ile_lys_synt"/>
</dbReference>
<dbReference type="Gene3D" id="3.40.50.620">
    <property type="entry name" value="HUPs"/>
    <property type="match status" value="1"/>
</dbReference>
<gene>
    <name evidence="8 10" type="primary">tilS</name>
    <name evidence="10" type="ORF">Q5Y73_22960</name>
</gene>
<keyword evidence="3 8" id="KW-0436">Ligase</keyword>
<keyword evidence="11" id="KW-1185">Reference proteome</keyword>
<comment type="domain">
    <text evidence="8">The N-terminal region contains the highly conserved SGGXDS motif, predicted to be a P-loop motif involved in ATP binding.</text>
</comment>
<reference evidence="10 11" key="1">
    <citation type="submission" date="2023-08" db="EMBL/GenBank/DDBJ databases">
        <authorList>
            <person name="Park J.-S."/>
        </authorList>
    </citation>
    <scope>NUCLEOTIDE SEQUENCE [LARGE SCALE GENOMIC DNA]</scope>
    <source>
        <strain evidence="10 11">2205SS18-9</strain>
    </source>
</reference>
<dbReference type="InterPro" id="IPR014729">
    <property type="entry name" value="Rossmann-like_a/b/a_fold"/>
</dbReference>
<dbReference type="GO" id="GO:0032267">
    <property type="term" value="F:tRNA(Ile)-lysidine synthase activity"/>
    <property type="evidence" value="ECO:0007669"/>
    <property type="project" value="UniProtKB-EC"/>
</dbReference>
<comment type="function">
    <text evidence="8">Ligates lysine onto the cytidine present at position 34 of the AUA codon-specific tRNA(Ile) that contains the anticodon CAU, in an ATP-dependent manner. Cytidine is converted to lysidine, thus changing the amino acid specificity of the tRNA from methionine to isoleucine.</text>
</comment>
<keyword evidence="5 8" id="KW-0547">Nucleotide-binding</keyword>
<dbReference type="Pfam" id="PF11734">
    <property type="entry name" value="TilS_C"/>
    <property type="match status" value="1"/>
</dbReference>
<evidence type="ECO:0000313" key="10">
    <source>
        <dbReference type="EMBL" id="MDP5276961.1"/>
    </source>
</evidence>
<feature type="domain" description="Lysidine-tRNA(Ile) synthetase C-terminal" evidence="9">
    <location>
        <begin position="391"/>
        <end position="464"/>
    </location>
</feature>
<dbReference type="SMART" id="SM00977">
    <property type="entry name" value="TilS_C"/>
    <property type="match status" value="1"/>
</dbReference>
<evidence type="ECO:0000256" key="4">
    <source>
        <dbReference type="ARBA" id="ARBA00022694"/>
    </source>
</evidence>
<organism evidence="10 11">
    <name type="scientific">Chengkuizengella axinellae</name>
    <dbReference type="NCBI Taxonomy" id="3064388"/>
    <lineage>
        <taxon>Bacteria</taxon>
        <taxon>Bacillati</taxon>
        <taxon>Bacillota</taxon>
        <taxon>Bacilli</taxon>
        <taxon>Bacillales</taxon>
        <taxon>Paenibacillaceae</taxon>
        <taxon>Chengkuizengella</taxon>
    </lineage>
</organism>
<sequence length="471" mass="54745">MDLIQNVEKTIKHEQLFEMGETIVVALSGGPDSVALLHMLHTLSSRWKFKLIAAHVNHQFRGSEADQEEQMVQKWCNVLQIPCEIGRINVPAYIEQSGKNAQAAAREKRYDFLFEMANAYNANKITLAHHADDQAETILMRIIRGTGPDGLAGISMKRTEKKVQLIRPLLRIYKSEIILYCQQNHLNYTKDSSNEQRKYFRNEVRLDAIPFLKKYNGRLEQSLNRLGEMMSVEQGFMEIETERCFKRLVNKNEHGFYFSRKSFISLHIALQRRLIKLILSYLCSKSYSFEFKMIEMCRNAIEQNNTTTMKLDVSEQIDFIREYDQILLTNQKRKEVERFCYTVEEDTNQIEVFESMASLGFSTISQSNTNQNTARLHTEVIFDKNQLAYPLSVRNRRPGDRIKLRGLNGTKKVKDIFIDEKVPPLEREKILLLVDANQQVLWIPGIRVSSHAQVNEKTSSILHITFKKSIL</sequence>